<evidence type="ECO:0000313" key="2">
    <source>
        <dbReference type="EMBL" id="EKE75498.1"/>
    </source>
</evidence>
<dbReference type="Proteomes" id="UP000006755">
    <property type="component" value="Unassembled WGS sequence"/>
</dbReference>
<feature type="signal peptide" evidence="1">
    <location>
        <begin position="1"/>
        <end position="23"/>
    </location>
</feature>
<dbReference type="OrthoDB" id="6264060at2"/>
<dbReference type="AlphaFoldDB" id="K2JJI7"/>
<keyword evidence="1" id="KW-0732">Signal</keyword>
<sequence length="136" mass="15231">MTKATATALLLTLGLGFGTASQAFSLYQDPLPLKPYVKEPVKLIKHALQQAQWQAMGEAPGKVEALLDYKGYQVRVDIRYDQHQLWIEPVSAQNNGCKKAPCKVEQSNLERWHLNLRRWLAKDLTEAAVKDAASKA</sequence>
<comment type="caution">
    <text evidence="2">The sequence shown here is derived from an EMBL/GenBank/DDBJ whole genome shotgun (WGS) entry which is preliminary data.</text>
</comment>
<dbReference type="RefSeq" id="WP_008483949.1">
    <property type="nucleotide sequence ID" value="NZ_AMRI01000008.1"/>
</dbReference>
<keyword evidence="3" id="KW-1185">Reference proteome</keyword>
<name>K2JJI7_9GAMM</name>
<dbReference type="EMBL" id="AMRI01000008">
    <property type="protein sequence ID" value="EKE75498.1"/>
    <property type="molecule type" value="Genomic_DNA"/>
</dbReference>
<proteinExistence type="predicted"/>
<evidence type="ECO:0008006" key="4">
    <source>
        <dbReference type="Google" id="ProtNLM"/>
    </source>
</evidence>
<protein>
    <recommendedName>
        <fullName evidence="4">Lipoprotein</fullName>
    </recommendedName>
</protein>
<evidence type="ECO:0000313" key="3">
    <source>
        <dbReference type="Proteomes" id="UP000006755"/>
    </source>
</evidence>
<dbReference type="STRING" id="745411.B3C1_07469"/>
<feature type="chain" id="PRO_5003859244" description="Lipoprotein" evidence="1">
    <location>
        <begin position="24"/>
        <end position="136"/>
    </location>
</feature>
<gene>
    <name evidence="2" type="ORF">B3C1_07469</name>
</gene>
<dbReference type="eggNOG" id="ENOG5031MFF">
    <property type="taxonomic scope" value="Bacteria"/>
</dbReference>
<evidence type="ECO:0000256" key="1">
    <source>
        <dbReference type="SAM" id="SignalP"/>
    </source>
</evidence>
<organism evidence="2 3">
    <name type="scientific">Gallaecimonas xiamenensis 3-C-1</name>
    <dbReference type="NCBI Taxonomy" id="745411"/>
    <lineage>
        <taxon>Bacteria</taxon>
        <taxon>Pseudomonadati</taxon>
        <taxon>Pseudomonadota</taxon>
        <taxon>Gammaproteobacteria</taxon>
        <taxon>Enterobacterales</taxon>
        <taxon>Gallaecimonadaceae</taxon>
        <taxon>Gallaecimonas</taxon>
    </lineage>
</organism>
<reference evidence="2 3" key="1">
    <citation type="journal article" date="2012" name="J. Bacteriol.">
        <title>Genome Sequence of Gallaecimonas xiamenensis Type Strain 3-C-1.</title>
        <authorList>
            <person name="Lai Q."/>
            <person name="Wang L."/>
            <person name="Wang W."/>
            <person name="Shao Z."/>
        </authorList>
    </citation>
    <scope>NUCLEOTIDE SEQUENCE [LARGE SCALE GENOMIC DNA]</scope>
    <source>
        <strain evidence="2 3">3-C-1</strain>
    </source>
</reference>
<accession>K2JJI7</accession>